<evidence type="ECO:0000313" key="1">
    <source>
        <dbReference type="EMBL" id="RPA95743.1"/>
    </source>
</evidence>
<organism evidence="1 2">
    <name type="scientific">Choiromyces venosus 120613-1</name>
    <dbReference type="NCBI Taxonomy" id="1336337"/>
    <lineage>
        <taxon>Eukaryota</taxon>
        <taxon>Fungi</taxon>
        <taxon>Dikarya</taxon>
        <taxon>Ascomycota</taxon>
        <taxon>Pezizomycotina</taxon>
        <taxon>Pezizomycetes</taxon>
        <taxon>Pezizales</taxon>
        <taxon>Tuberaceae</taxon>
        <taxon>Choiromyces</taxon>
    </lineage>
</organism>
<name>A0A3N4JBV1_9PEZI</name>
<dbReference type="Proteomes" id="UP000276215">
    <property type="component" value="Unassembled WGS sequence"/>
</dbReference>
<gene>
    <name evidence="1" type="ORF">L873DRAFT_1299241</name>
</gene>
<proteinExistence type="predicted"/>
<keyword evidence="2" id="KW-1185">Reference proteome</keyword>
<evidence type="ECO:0000313" key="2">
    <source>
        <dbReference type="Proteomes" id="UP000276215"/>
    </source>
</evidence>
<sequence>MDLLSRSDYETNKKIKKLSQNTNNLGQGTANLCQKTEILSQKIENTRMELLKKINQTQRIALNAAIITIGNPKKSETARERLGKYYACVRREGEDCD</sequence>
<accession>A0A3N4JBV1</accession>
<reference evidence="1 2" key="1">
    <citation type="journal article" date="2018" name="Nat. Ecol. Evol.">
        <title>Pezizomycetes genomes reveal the molecular basis of ectomycorrhizal truffle lifestyle.</title>
        <authorList>
            <person name="Murat C."/>
            <person name="Payen T."/>
            <person name="Noel B."/>
            <person name="Kuo A."/>
            <person name="Morin E."/>
            <person name="Chen J."/>
            <person name="Kohler A."/>
            <person name="Krizsan K."/>
            <person name="Balestrini R."/>
            <person name="Da Silva C."/>
            <person name="Montanini B."/>
            <person name="Hainaut M."/>
            <person name="Levati E."/>
            <person name="Barry K.W."/>
            <person name="Belfiori B."/>
            <person name="Cichocki N."/>
            <person name="Clum A."/>
            <person name="Dockter R.B."/>
            <person name="Fauchery L."/>
            <person name="Guy J."/>
            <person name="Iotti M."/>
            <person name="Le Tacon F."/>
            <person name="Lindquist E.A."/>
            <person name="Lipzen A."/>
            <person name="Malagnac F."/>
            <person name="Mello A."/>
            <person name="Molinier V."/>
            <person name="Miyauchi S."/>
            <person name="Poulain J."/>
            <person name="Riccioni C."/>
            <person name="Rubini A."/>
            <person name="Sitrit Y."/>
            <person name="Splivallo R."/>
            <person name="Traeger S."/>
            <person name="Wang M."/>
            <person name="Zifcakova L."/>
            <person name="Wipf D."/>
            <person name="Zambonelli A."/>
            <person name="Paolocci F."/>
            <person name="Nowrousian M."/>
            <person name="Ottonello S."/>
            <person name="Baldrian P."/>
            <person name="Spatafora J.W."/>
            <person name="Henrissat B."/>
            <person name="Nagy L.G."/>
            <person name="Aury J.M."/>
            <person name="Wincker P."/>
            <person name="Grigoriev I.V."/>
            <person name="Bonfante P."/>
            <person name="Martin F.M."/>
        </authorList>
    </citation>
    <scope>NUCLEOTIDE SEQUENCE [LARGE SCALE GENOMIC DNA]</scope>
    <source>
        <strain evidence="1 2">120613-1</strain>
    </source>
</reference>
<dbReference type="EMBL" id="ML120422">
    <property type="protein sequence ID" value="RPA95743.1"/>
    <property type="molecule type" value="Genomic_DNA"/>
</dbReference>
<protein>
    <submittedName>
        <fullName evidence="1">Uncharacterized protein</fullName>
    </submittedName>
</protein>
<dbReference type="AlphaFoldDB" id="A0A3N4JBV1"/>